<sequence>MYSIHCYLFFIESNLEGNTNGIKLKNLFEKLNDITTSVDPNDEMVGSGVSNIDDGISCLQNDDSDSKVEEVGLNRTPKQSEVRQVVSENNLSVCAILESHVELSMLSSICYKVFRSWDWTSNASICAKGCRIILEWNKDVVDVMVVAQSNQAIHAKVFHKADNHIIFCSFVYERNKPKEHRVLWADLDKHKLVARGFPWVLMGDFNVALNIEDSHLGSSLMTSDMKSSRSIIAKLVMAASAYFIWQERNGRLFKKSKKSVNQIIKVIFSSVRLKLLSCRFKRSKDGVFFAQLWRLPETCFGR</sequence>
<dbReference type="AlphaFoldDB" id="A0A6L2LIN5"/>
<gene>
    <name evidence="1" type="ORF">Tci_033639</name>
</gene>
<dbReference type="GO" id="GO:0003964">
    <property type="term" value="F:RNA-directed DNA polymerase activity"/>
    <property type="evidence" value="ECO:0007669"/>
    <property type="project" value="UniProtKB-KW"/>
</dbReference>
<organism evidence="1">
    <name type="scientific">Tanacetum cinerariifolium</name>
    <name type="common">Dalmatian daisy</name>
    <name type="synonym">Chrysanthemum cinerariifolium</name>
    <dbReference type="NCBI Taxonomy" id="118510"/>
    <lineage>
        <taxon>Eukaryota</taxon>
        <taxon>Viridiplantae</taxon>
        <taxon>Streptophyta</taxon>
        <taxon>Embryophyta</taxon>
        <taxon>Tracheophyta</taxon>
        <taxon>Spermatophyta</taxon>
        <taxon>Magnoliopsida</taxon>
        <taxon>eudicotyledons</taxon>
        <taxon>Gunneridae</taxon>
        <taxon>Pentapetalae</taxon>
        <taxon>asterids</taxon>
        <taxon>campanulids</taxon>
        <taxon>Asterales</taxon>
        <taxon>Asteraceae</taxon>
        <taxon>Asteroideae</taxon>
        <taxon>Anthemideae</taxon>
        <taxon>Anthemidinae</taxon>
        <taxon>Tanacetum</taxon>
    </lineage>
</organism>
<dbReference type="SUPFAM" id="SSF56219">
    <property type="entry name" value="DNase I-like"/>
    <property type="match status" value="1"/>
</dbReference>
<keyword evidence="1" id="KW-0695">RNA-directed DNA polymerase</keyword>
<keyword evidence="1" id="KW-0548">Nucleotidyltransferase</keyword>
<keyword evidence="1" id="KW-0808">Transferase</keyword>
<reference evidence="1" key="1">
    <citation type="journal article" date="2019" name="Sci. Rep.">
        <title>Draft genome of Tanacetum cinerariifolium, the natural source of mosquito coil.</title>
        <authorList>
            <person name="Yamashiro T."/>
            <person name="Shiraishi A."/>
            <person name="Satake H."/>
            <person name="Nakayama K."/>
        </authorList>
    </citation>
    <scope>NUCLEOTIDE SEQUENCE</scope>
</reference>
<comment type="caution">
    <text evidence="1">The sequence shown here is derived from an EMBL/GenBank/DDBJ whole genome shotgun (WGS) entry which is preliminary data.</text>
</comment>
<proteinExistence type="predicted"/>
<protein>
    <submittedName>
        <fullName evidence="1">RNA-directed DNA polymerase, eukaryota, reverse transcriptase zinc-binding domain protein</fullName>
    </submittedName>
</protein>
<evidence type="ECO:0000313" key="1">
    <source>
        <dbReference type="EMBL" id="GEU61661.1"/>
    </source>
</evidence>
<dbReference type="EMBL" id="BKCJ010004542">
    <property type="protein sequence ID" value="GEU61661.1"/>
    <property type="molecule type" value="Genomic_DNA"/>
</dbReference>
<dbReference type="Gene3D" id="3.60.10.10">
    <property type="entry name" value="Endonuclease/exonuclease/phosphatase"/>
    <property type="match status" value="1"/>
</dbReference>
<dbReference type="InterPro" id="IPR036691">
    <property type="entry name" value="Endo/exonu/phosph_ase_sf"/>
</dbReference>
<name>A0A6L2LIN5_TANCI</name>
<accession>A0A6L2LIN5</accession>